<dbReference type="EMBL" id="CAMKVN010003989">
    <property type="protein sequence ID" value="CAI2186058.1"/>
    <property type="molecule type" value="Genomic_DNA"/>
</dbReference>
<comment type="caution">
    <text evidence="2">The sequence shown here is derived from an EMBL/GenBank/DDBJ whole genome shotgun (WGS) entry which is preliminary data.</text>
</comment>
<organism evidence="2 3">
    <name type="scientific">Funneliformis geosporum</name>
    <dbReference type="NCBI Taxonomy" id="1117311"/>
    <lineage>
        <taxon>Eukaryota</taxon>
        <taxon>Fungi</taxon>
        <taxon>Fungi incertae sedis</taxon>
        <taxon>Mucoromycota</taxon>
        <taxon>Glomeromycotina</taxon>
        <taxon>Glomeromycetes</taxon>
        <taxon>Glomerales</taxon>
        <taxon>Glomeraceae</taxon>
        <taxon>Funneliformis</taxon>
    </lineage>
</organism>
<gene>
    <name evidence="2" type="ORF">FWILDA_LOCUS12385</name>
</gene>
<keyword evidence="1" id="KW-0812">Transmembrane</keyword>
<keyword evidence="1" id="KW-0472">Membrane</keyword>
<feature type="non-terminal residue" evidence="2">
    <location>
        <position position="72"/>
    </location>
</feature>
<dbReference type="AlphaFoldDB" id="A0A9W4SWK9"/>
<evidence type="ECO:0000313" key="2">
    <source>
        <dbReference type="EMBL" id="CAI2186058.1"/>
    </source>
</evidence>
<sequence>MNIDQIRPNCPYPCLRFFYIWDFLSALMLAISLVNSGQKISNNGLYPNCPADTVLNMDFRRLVFAKNYQDNV</sequence>
<evidence type="ECO:0000313" key="3">
    <source>
        <dbReference type="Proteomes" id="UP001153678"/>
    </source>
</evidence>
<keyword evidence="1" id="KW-1133">Transmembrane helix</keyword>
<evidence type="ECO:0000256" key="1">
    <source>
        <dbReference type="SAM" id="Phobius"/>
    </source>
</evidence>
<dbReference type="Proteomes" id="UP001153678">
    <property type="component" value="Unassembled WGS sequence"/>
</dbReference>
<keyword evidence="3" id="KW-1185">Reference proteome</keyword>
<name>A0A9W4SWK9_9GLOM</name>
<protein>
    <submittedName>
        <fullName evidence="2">1678_t:CDS:1</fullName>
    </submittedName>
</protein>
<accession>A0A9W4SWK9</accession>
<feature type="transmembrane region" description="Helical" evidence="1">
    <location>
        <begin position="17"/>
        <end position="34"/>
    </location>
</feature>
<reference evidence="2" key="1">
    <citation type="submission" date="2022-08" db="EMBL/GenBank/DDBJ databases">
        <authorList>
            <person name="Kallberg Y."/>
            <person name="Tangrot J."/>
            <person name="Rosling A."/>
        </authorList>
    </citation>
    <scope>NUCLEOTIDE SEQUENCE</scope>
    <source>
        <strain evidence="2">Wild A</strain>
    </source>
</reference>
<proteinExistence type="predicted"/>